<organism evidence="1 2">
    <name type="scientific">Candidatus Sulfotelmatobacter kueseliae</name>
    <dbReference type="NCBI Taxonomy" id="2042962"/>
    <lineage>
        <taxon>Bacteria</taxon>
        <taxon>Pseudomonadati</taxon>
        <taxon>Acidobacteriota</taxon>
        <taxon>Terriglobia</taxon>
        <taxon>Terriglobales</taxon>
        <taxon>Candidatus Korobacteraceae</taxon>
        <taxon>Candidatus Sulfotelmatobacter</taxon>
    </lineage>
</organism>
<sequence>MFHQNRNGMSTISQPVAKKRIFCVRDMLLFELLGTALPSDPACTLGVGVSEGRGMVPARNYSRWQAKPLCSWKPISRAACTRN</sequence>
<name>A0A2U3L8N1_9BACT</name>
<dbReference type="EMBL" id="OMOD01000180">
    <property type="protein sequence ID" value="SPF48236.1"/>
    <property type="molecule type" value="Genomic_DNA"/>
</dbReference>
<gene>
    <name evidence="1" type="ORF">SBA1_820038</name>
</gene>
<dbReference type="Proteomes" id="UP000238701">
    <property type="component" value="Unassembled WGS sequence"/>
</dbReference>
<evidence type="ECO:0000313" key="1">
    <source>
        <dbReference type="EMBL" id="SPF48236.1"/>
    </source>
</evidence>
<proteinExistence type="predicted"/>
<reference evidence="2" key="1">
    <citation type="submission" date="2018-02" db="EMBL/GenBank/DDBJ databases">
        <authorList>
            <person name="Hausmann B."/>
        </authorList>
    </citation>
    <scope>NUCLEOTIDE SEQUENCE [LARGE SCALE GENOMIC DNA]</scope>
    <source>
        <strain evidence="2">Peat soil MAG SbA1</strain>
    </source>
</reference>
<dbReference type="AlphaFoldDB" id="A0A2U3L8N1"/>
<evidence type="ECO:0000313" key="2">
    <source>
        <dbReference type="Proteomes" id="UP000238701"/>
    </source>
</evidence>
<protein>
    <submittedName>
        <fullName evidence="1">Uncharacterized protein</fullName>
    </submittedName>
</protein>
<accession>A0A2U3L8N1</accession>